<feature type="domain" description="TonB-dependent receptor plug" evidence="18">
    <location>
        <begin position="75"/>
        <end position="174"/>
    </location>
</feature>
<dbReference type="InterPro" id="IPR010105">
    <property type="entry name" value="TonB_sidphr_rcpt"/>
</dbReference>
<keyword evidence="6 14" id="KW-0812">Transmembrane</keyword>
<evidence type="ECO:0000259" key="17">
    <source>
        <dbReference type="Pfam" id="PF00593"/>
    </source>
</evidence>
<dbReference type="PANTHER" id="PTHR32552">
    <property type="entry name" value="FERRICHROME IRON RECEPTOR-RELATED"/>
    <property type="match status" value="1"/>
</dbReference>
<dbReference type="Gene3D" id="2.40.170.20">
    <property type="entry name" value="TonB-dependent receptor, beta-barrel domain"/>
    <property type="match status" value="1"/>
</dbReference>
<evidence type="ECO:0000256" key="2">
    <source>
        <dbReference type="ARBA" id="ARBA00009810"/>
    </source>
</evidence>
<keyword evidence="8" id="KW-0408">Iron</keyword>
<dbReference type="FunFam" id="2.40.170.20:FF:000005">
    <property type="entry name" value="TonB-dependent siderophore receptor"/>
    <property type="match status" value="1"/>
</dbReference>
<sequence length="760" mass="84056">MFRSTLLRGVSASAFTLACVSSSALAQEALPAIDIAADQGGATTGSGTSGQGGNGRATGYVVRDASTATKTDTPIMQLPASVQVVPRAVIEDQKVTRVKEALENVSGVRPNPSIGAGTDFLIRGFSDSRKLFRNGLLATSPSTFRTEFDAANIERIEVLKGPAAMLFGRMEPGGLINIETKRPLDTPHHSVEQRFGSYDHYRTLWDATGPVDKDGSLLYRFSGGYENSESFRDFQHTNRILLNPSITARLTPDTEFTVDFEYFNQDYVADYGVPAYGDRPASIPISRSFGDPNDPRDNMHKFYVGSELTHRFNENWTFRNRFLASFLHTNDQFANPTPSFGTTALRADGLLRRNIYGQTADSEVYTTNFDLIGHFDLWETRHETLVGFDYLRADTEYWTFGNYSTSNPALDINIFYPWPSYGVSRALFDAAGYNRPTATRDHSVFYEDQKGAYFQDHITIWDKIHIFGGGRYDWSEVARGRGATFDAARANVFSSSPSVLRKDDAFSPRVGVLVQPLPWVSVYGSWTNSFGANNGVTASNQPLPPQEAVQFETGVKTELFDKRLTATLAFYNLTKTNIPTPDLSTADLNDKIAIGKQRSKGVEFDALGKVTDSVSVIGSFTYMDARVIKDNTLNAAGVPLYLGHRLPNVPRYSGSLWLKWDVKEIVALDGFSLGFGAYVVGSRQGDRSSTFQLPGYVRLDALAAYRWTVGPTKMTAQFNVRNLANTKYYESTDPESNVDPRYGIYPGAPFTAIGSLKVEF</sequence>
<keyword evidence="11 14" id="KW-0472">Membrane</keyword>
<dbReference type="InterPro" id="IPR036942">
    <property type="entry name" value="Beta-barrel_TonB_sf"/>
</dbReference>
<evidence type="ECO:0000256" key="13">
    <source>
        <dbReference type="ARBA" id="ARBA00023237"/>
    </source>
</evidence>
<evidence type="ECO:0000256" key="12">
    <source>
        <dbReference type="ARBA" id="ARBA00023170"/>
    </source>
</evidence>
<keyword evidence="5" id="KW-0410">Iron transport</keyword>
<evidence type="ECO:0000313" key="20">
    <source>
        <dbReference type="Proteomes" id="UP000316781"/>
    </source>
</evidence>
<dbReference type="Gene3D" id="2.170.130.10">
    <property type="entry name" value="TonB-dependent receptor, plug domain"/>
    <property type="match status" value="1"/>
</dbReference>
<dbReference type="Proteomes" id="UP000316781">
    <property type="component" value="Unassembled WGS sequence"/>
</dbReference>
<dbReference type="Pfam" id="PF00593">
    <property type="entry name" value="TonB_dep_Rec_b-barrel"/>
    <property type="match status" value="1"/>
</dbReference>
<dbReference type="GO" id="GO:0015891">
    <property type="term" value="P:siderophore transport"/>
    <property type="evidence" value="ECO:0007669"/>
    <property type="project" value="InterPro"/>
</dbReference>
<reference evidence="19 20" key="1">
    <citation type="submission" date="2019-07" db="EMBL/GenBank/DDBJ databases">
        <title>Ln-dependent methylotrophs.</title>
        <authorList>
            <person name="Tani A."/>
        </authorList>
    </citation>
    <scope>NUCLEOTIDE SEQUENCE [LARGE SCALE GENOMIC DNA]</scope>
    <source>
        <strain evidence="19 20">SM89A</strain>
    </source>
</reference>
<evidence type="ECO:0000259" key="18">
    <source>
        <dbReference type="Pfam" id="PF07715"/>
    </source>
</evidence>
<dbReference type="SUPFAM" id="SSF56935">
    <property type="entry name" value="Porins"/>
    <property type="match status" value="1"/>
</dbReference>
<dbReference type="Pfam" id="PF07715">
    <property type="entry name" value="Plug"/>
    <property type="match status" value="1"/>
</dbReference>
<dbReference type="InterPro" id="IPR012910">
    <property type="entry name" value="Plug_dom"/>
</dbReference>
<keyword evidence="13 14" id="KW-0998">Cell outer membrane</keyword>
<dbReference type="PROSITE" id="PS51257">
    <property type="entry name" value="PROKAR_LIPOPROTEIN"/>
    <property type="match status" value="1"/>
</dbReference>
<keyword evidence="7 16" id="KW-0732">Signal</keyword>
<evidence type="ECO:0000256" key="4">
    <source>
        <dbReference type="ARBA" id="ARBA00022452"/>
    </source>
</evidence>
<organism evidence="19 20">
    <name type="scientific">Methylosinus sporium</name>
    <dbReference type="NCBI Taxonomy" id="428"/>
    <lineage>
        <taxon>Bacteria</taxon>
        <taxon>Pseudomonadati</taxon>
        <taxon>Pseudomonadota</taxon>
        <taxon>Alphaproteobacteria</taxon>
        <taxon>Hyphomicrobiales</taxon>
        <taxon>Methylocystaceae</taxon>
        <taxon>Methylosinus</taxon>
    </lineage>
</organism>
<proteinExistence type="inferred from homology"/>
<comment type="similarity">
    <text evidence="2 14 15">Belongs to the TonB-dependent receptor family.</text>
</comment>
<protein>
    <submittedName>
        <fullName evidence="19">TonB-dependent siderophore receptor</fullName>
    </submittedName>
</protein>
<feature type="signal peptide" evidence="16">
    <location>
        <begin position="1"/>
        <end position="26"/>
    </location>
</feature>
<evidence type="ECO:0000256" key="7">
    <source>
        <dbReference type="ARBA" id="ARBA00022729"/>
    </source>
</evidence>
<dbReference type="CDD" id="cd01347">
    <property type="entry name" value="ligand_gated_channel"/>
    <property type="match status" value="1"/>
</dbReference>
<dbReference type="InterPro" id="IPR037066">
    <property type="entry name" value="Plug_dom_sf"/>
</dbReference>
<evidence type="ECO:0000256" key="15">
    <source>
        <dbReference type="RuleBase" id="RU003357"/>
    </source>
</evidence>
<dbReference type="PANTHER" id="PTHR32552:SF68">
    <property type="entry name" value="FERRICHROME OUTER MEMBRANE TRANSPORTER_PHAGE RECEPTOR"/>
    <property type="match status" value="1"/>
</dbReference>
<feature type="chain" id="PRO_5021909705" evidence="16">
    <location>
        <begin position="27"/>
        <end position="760"/>
    </location>
</feature>
<dbReference type="AlphaFoldDB" id="A0A549T391"/>
<comment type="caution">
    <text evidence="19">The sequence shown here is derived from an EMBL/GenBank/DDBJ whole genome shotgun (WGS) entry which is preliminary data.</text>
</comment>
<evidence type="ECO:0000256" key="3">
    <source>
        <dbReference type="ARBA" id="ARBA00022448"/>
    </source>
</evidence>
<keyword evidence="12 19" id="KW-0675">Receptor</keyword>
<dbReference type="GO" id="GO:0015344">
    <property type="term" value="F:siderophore uptake transmembrane transporter activity"/>
    <property type="evidence" value="ECO:0007669"/>
    <property type="project" value="TreeGrafter"/>
</dbReference>
<dbReference type="EMBL" id="VJMF01000022">
    <property type="protein sequence ID" value="TRL36330.1"/>
    <property type="molecule type" value="Genomic_DNA"/>
</dbReference>
<feature type="domain" description="TonB-dependent receptor-like beta-barrel" evidence="17">
    <location>
        <begin position="249"/>
        <end position="723"/>
    </location>
</feature>
<dbReference type="GO" id="GO:0038023">
    <property type="term" value="F:signaling receptor activity"/>
    <property type="evidence" value="ECO:0007669"/>
    <property type="project" value="InterPro"/>
</dbReference>
<keyword evidence="3 14" id="KW-0813">Transport</keyword>
<evidence type="ECO:0000256" key="10">
    <source>
        <dbReference type="ARBA" id="ARBA00023077"/>
    </source>
</evidence>
<dbReference type="FunFam" id="2.170.130.10:FF:000001">
    <property type="entry name" value="Catecholate siderophore TonB-dependent receptor"/>
    <property type="match status" value="1"/>
</dbReference>
<gene>
    <name evidence="19" type="ORF">FM996_05245</name>
</gene>
<evidence type="ECO:0000256" key="6">
    <source>
        <dbReference type="ARBA" id="ARBA00022692"/>
    </source>
</evidence>
<dbReference type="GO" id="GO:0009279">
    <property type="term" value="C:cell outer membrane"/>
    <property type="evidence" value="ECO:0007669"/>
    <property type="project" value="UniProtKB-SubCell"/>
</dbReference>
<evidence type="ECO:0000256" key="14">
    <source>
        <dbReference type="PROSITE-ProRule" id="PRU01360"/>
    </source>
</evidence>
<keyword evidence="4 14" id="KW-1134">Transmembrane beta strand</keyword>
<evidence type="ECO:0000256" key="1">
    <source>
        <dbReference type="ARBA" id="ARBA00004571"/>
    </source>
</evidence>
<evidence type="ECO:0000256" key="11">
    <source>
        <dbReference type="ARBA" id="ARBA00023136"/>
    </source>
</evidence>
<keyword evidence="10 15" id="KW-0798">TonB box</keyword>
<comment type="subcellular location">
    <subcellularLocation>
        <location evidence="1 14">Cell outer membrane</location>
        <topology evidence="1 14">Multi-pass membrane protein</topology>
    </subcellularLocation>
</comment>
<name>A0A549T391_METSR</name>
<evidence type="ECO:0000313" key="19">
    <source>
        <dbReference type="EMBL" id="TRL36330.1"/>
    </source>
</evidence>
<dbReference type="PROSITE" id="PS52016">
    <property type="entry name" value="TONB_DEPENDENT_REC_3"/>
    <property type="match status" value="1"/>
</dbReference>
<keyword evidence="9" id="KW-0406">Ion transport</keyword>
<evidence type="ECO:0000256" key="8">
    <source>
        <dbReference type="ARBA" id="ARBA00023004"/>
    </source>
</evidence>
<evidence type="ECO:0000256" key="5">
    <source>
        <dbReference type="ARBA" id="ARBA00022496"/>
    </source>
</evidence>
<dbReference type="RefSeq" id="WP_142862144.1">
    <property type="nucleotide sequence ID" value="NZ_VJMF01000022.1"/>
</dbReference>
<evidence type="ECO:0000256" key="9">
    <source>
        <dbReference type="ARBA" id="ARBA00023065"/>
    </source>
</evidence>
<dbReference type="NCBIfam" id="TIGR01783">
    <property type="entry name" value="TonB-siderophor"/>
    <property type="match status" value="1"/>
</dbReference>
<dbReference type="InterPro" id="IPR000531">
    <property type="entry name" value="Beta-barrel_TonB"/>
</dbReference>
<evidence type="ECO:0000256" key="16">
    <source>
        <dbReference type="SAM" id="SignalP"/>
    </source>
</evidence>
<accession>A0A549T391</accession>
<dbReference type="InterPro" id="IPR039426">
    <property type="entry name" value="TonB-dep_rcpt-like"/>
</dbReference>